<sequence length="519" mass="58498">MKKLKILVLIMAFLLVVGCTNNSTGSKNSSSEKNEKVLIYGSNDYTNINPALYEHGEINSLIFNGLTAHDKDNKIVPCLAEKWDYNESDNTYTFKLRNDVKWHDGEKFTANDVKFTIDTIMDPKNSSEIASNYEDITKIEVIGDDEIKLTLKAPNTAILDYLSVGVLPKHILDGKDIITDKFNQNPIGTGPFKLMNWDKGQSITLSKNGDYFEKIPKLDKVVFKIVPDDKAKTIQLKANEIDLAQVAPKDITIFKDEKGFKIDIMKTADYRGILYNHNAGFFSMNIAKGLPNALSYAIDRESIVKSVLLGYGESAYSPLQLGEYNNPEIEKFKYDKEKAKDEIEKLGWKMGEDEVYEKDGIDLEFEITASEDDEVRVDMAKVCAQQLREIGVNAKATITTNLDWENQDSTIIGWGSPFDPDDHTYKVFGTDKGSNLSGYSNENVDRLLQSARETADNDDKTKLYKDFQSEMTKDIPYTFIAYINAVYVGKDNIEGLNTDKVLGHHGVGIFSNIVDWDIK</sequence>
<evidence type="ECO:0000256" key="4">
    <source>
        <dbReference type="SAM" id="SignalP"/>
    </source>
</evidence>
<comment type="caution">
    <text evidence="6">The sequence shown here is derived from an EMBL/GenBank/DDBJ whole genome shotgun (WGS) entry which is preliminary data.</text>
</comment>
<accession>A0ABS4ED22</accession>
<dbReference type="PROSITE" id="PS51257">
    <property type="entry name" value="PROKAR_LIPOPROTEIN"/>
    <property type="match status" value="1"/>
</dbReference>
<dbReference type="InterPro" id="IPR030678">
    <property type="entry name" value="Peptide/Ni-bd"/>
</dbReference>
<comment type="similarity">
    <text evidence="1">Belongs to the bacterial solute-binding protein 5 family.</text>
</comment>
<dbReference type="PIRSF" id="PIRSF002741">
    <property type="entry name" value="MppA"/>
    <property type="match status" value="1"/>
</dbReference>
<gene>
    <name evidence="6" type="ORF">J2Z43_002246</name>
</gene>
<dbReference type="CDD" id="cd08518">
    <property type="entry name" value="PBP2_NikA_DppA_OppA_like_19"/>
    <property type="match status" value="1"/>
</dbReference>
<keyword evidence="2" id="KW-0813">Transport</keyword>
<dbReference type="InterPro" id="IPR039424">
    <property type="entry name" value="SBP_5"/>
</dbReference>
<dbReference type="InterPro" id="IPR000914">
    <property type="entry name" value="SBP_5_dom"/>
</dbReference>
<dbReference type="Gene3D" id="3.90.76.10">
    <property type="entry name" value="Dipeptide-binding Protein, Domain 1"/>
    <property type="match status" value="1"/>
</dbReference>
<name>A0ABS4ED22_9FIRM</name>
<dbReference type="Gene3D" id="3.40.190.10">
    <property type="entry name" value="Periplasmic binding protein-like II"/>
    <property type="match status" value="1"/>
</dbReference>
<organism evidence="6 7">
    <name type="scientific">Metaclostridioides mangenotii</name>
    <dbReference type="NCBI Taxonomy" id="1540"/>
    <lineage>
        <taxon>Bacteria</taxon>
        <taxon>Bacillati</taxon>
        <taxon>Bacillota</taxon>
        <taxon>Clostridia</taxon>
        <taxon>Peptostreptococcales</taxon>
        <taxon>Peptostreptococcaceae</taxon>
        <taxon>Metaclostridioides</taxon>
    </lineage>
</organism>
<reference evidence="6 7" key="1">
    <citation type="submission" date="2021-03" db="EMBL/GenBank/DDBJ databases">
        <title>Genomic Encyclopedia of Type Strains, Phase IV (KMG-IV): sequencing the most valuable type-strain genomes for metagenomic binning, comparative biology and taxonomic classification.</title>
        <authorList>
            <person name="Goeker M."/>
        </authorList>
    </citation>
    <scope>NUCLEOTIDE SEQUENCE [LARGE SCALE GENOMIC DNA]</scope>
    <source>
        <strain evidence="6 7">DSM 1289</strain>
    </source>
</reference>
<dbReference type="Pfam" id="PF00496">
    <property type="entry name" value="SBP_bac_5"/>
    <property type="match status" value="1"/>
</dbReference>
<evidence type="ECO:0000313" key="6">
    <source>
        <dbReference type="EMBL" id="MBP1855845.1"/>
    </source>
</evidence>
<protein>
    <submittedName>
        <fullName evidence="6">Peptide/nickel transport system substrate-binding protein</fullName>
    </submittedName>
</protein>
<feature type="domain" description="Solute-binding protein family 5" evidence="5">
    <location>
        <begin position="74"/>
        <end position="433"/>
    </location>
</feature>
<keyword evidence="7" id="KW-1185">Reference proteome</keyword>
<evidence type="ECO:0000256" key="1">
    <source>
        <dbReference type="ARBA" id="ARBA00005695"/>
    </source>
</evidence>
<dbReference type="PANTHER" id="PTHR30290:SF9">
    <property type="entry name" value="OLIGOPEPTIDE-BINDING PROTEIN APPA"/>
    <property type="match status" value="1"/>
</dbReference>
<dbReference type="PANTHER" id="PTHR30290">
    <property type="entry name" value="PERIPLASMIC BINDING COMPONENT OF ABC TRANSPORTER"/>
    <property type="match status" value="1"/>
</dbReference>
<dbReference type="EMBL" id="JAGGJX010000005">
    <property type="protein sequence ID" value="MBP1855845.1"/>
    <property type="molecule type" value="Genomic_DNA"/>
</dbReference>
<evidence type="ECO:0000256" key="2">
    <source>
        <dbReference type="ARBA" id="ARBA00022448"/>
    </source>
</evidence>
<evidence type="ECO:0000256" key="3">
    <source>
        <dbReference type="ARBA" id="ARBA00022729"/>
    </source>
</evidence>
<dbReference type="Proteomes" id="UP000767291">
    <property type="component" value="Unassembled WGS sequence"/>
</dbReference>
<feature type="signal peptide" evidence="4">
    <location>
        <begin position="1"/>
        <end position="22"/>
    </location>
</feature>
<dbReference type="RefSeq" id="WP_209457245.1">
    <property type="nucleotide sequence ID" value="NZ_BAAACS010000019.1"/>
</dbReference>
<evidence type="ECO:0000259" key="5">
    <source>
        <dbReference type="Pfam" id="PF00496"/>
    </source>
</evidence>
<keyword evidence="3 4" id="KW-0732">Signal</keyword>
<feature type="chain" id="PRO_5045798173" evidence="4">
    <location>
        <begin position="23"/>
        <end position="519"/>
    </location>
</feature>
<proteinExistence type="inferred from homology"/>
<dbReference type="Gene3D" id="3.10.105.10">
    <property type="entry name" value="Dipeptide-binding Protein, Domain 3"/>
    <property type="match status" value="1"/>
</dbReference>
<dbReference type="SUPFAM" id="SSF53850">
    <property type="entry name" value="Periplasmic binding protein-like II"/>
    <property type="match status" value="1"/>
</dbReference>
<evidence type="ECO:0000313" key="7">
    <source>
        <dbReference type="Proteomes" id="UP000767291"/>
    </source>
</evidence>